<dbReference type="AlphaFoldDB" id="A0A859FGK7"/>
<keyword evidence="1" id="KW-0812">Transmembrane</keyword>
<dbReference type="Pfam" id="PF05437">
    <property type="entry name" value="AzlD"/>
    <property type="match status" value="1"/>
</dbReference>
<proteinExistence type="predicted"/>
<accession>A0A859FGK7</accession>
<dbReference type="KEGG" id="psua:FLK61_34495"/>
<name>A0A859FGK7_9BACI</name>
<dbReference type="InterPro" id="IPR008407">
    <property type="entry name" value="Brnchd-chn_aa_trnsp_AzlD"/>
</dbReference>
<feature type="transmembrane region" description="Helical" evidence="1">
    <location>
        <begin position="6"/>
        <end position="27"/>
    </location>
</feature>
<dbReference type="RefSeq" id="WP_176009770.1">
    <property type="nucleotide sequence ID" value="NZ_CP041372.2"/>
</dbReference>
<feature type="transmembrane region" description="Helical" evidence="1">
    <location>
        <begin position="64"/>
        <end position="97"/>
    </location>
</feature>
<keyword evidence="1" id="KW-0472">Membrane</keyword>
<evidence type="ECO:0000313" key="3">
    <source>
        <dbReference type="Proteomes" id="UP000318138"/>
    </source>
</evidence>
<feature type="transmembrane region" description="Helical" evidence="1">
    <location>
        <begin position="39"/>
        <end position="58"/>
    </location>
</feature>
<sequence>MTSNMIWIIIGMGLVTYIPRILPLIVLHTETWPDVVRRMLARVPYAVLGALIFPGILFAYDAIWYGLIGGAVAILLASIGTPLIVVVGGAIVVLAGIQLMPTLF</sequence>
<reference evidence="3" key="1">
    <citation type="submission" date="2019-07" db="EMBL/GenBank/DDBJ databases">
        <title>Bacillus alkalisoli sp. nov. isolated from saline soil.</title>
        <authorList>
            <person name="Sun J.-Q."/>
            <person name="Xu L."/>
        </authorList>
    </citation>
    <scope>NUCLEOTIDE SEQUENCE [LARGE SCALE GENOMIC DNA]</scope>
    <source>
        <strain evidence="3">M4U3P1</strain>
    </source>
</reference>
<keyword evidence="3" id="KW-1185">Reference proteome</keyword>
<keyword evidence="1" id="KW-1133">Transmembrane helix</keyword>
<dbReference type="Proteomes" id="UP000318138">
    <property type="component" value="Chromosome"/>
</dbReference>
<evidence type="ECO:0000313" key="2">
    <source>
        <dbReference type="EMBL" id="QKS71784.1"/>
    </source>
</evidence>
<organism evidence="2 3">
    <name type="scientific">Paenalkalicoccus suaedae</name>
    <dbReference type="NCBI Taxonomy" id="2592382"/>
    <lineage>
        <taxon>Bacteria</taxon>
        <taxon>Bacillati</taxon>
        <taxon>Bacillota</taxon>
        <taxon>Bacilli</taxon>
        <taxon>Bacillales</taxon>
        <taxon>Bacillaceae</taxon>
        <taxon>Paenalkalicoccus</taxon>
    </lineage>
</organism>
<dbReference type="EMBL" id="CP041372">
    <property type="protein sequence ID" value="QKS71784.1"/>
    <property type="molecule type" value="Genomic_DNA"/>
</dbReference>
<evidence type="ECO:0000256" key="1">
    <source>
        <dbReference type="SAM" id="Phobius"/>
    </source>
</evidence>
<gene>
    <name evidence="2" type="ORF">FLK61_34495</name>
</gene>
<protein>
    <submittedName>
        <fullName evidence="2">AzlD domain-containing protein</fullName>
    </submittedName>
</protein>